<dbReference type="PROSITE" id="PS50003">
    <property type="entry name" value="PH_DOMAIN"/>
    <property type="match status" value="1"/>
</dbReference>
<dbReference type="OrthoDB" id="6020705at2759"/>
<dbReference type="SUPFAM" id="SSF50729">
    <property type="entry name" value="PH domain-like"/>
    <property type="match status" value="1"/>
</dbReference>
<dbReference type="Gene3D" id="2.30.29.30">
    <property type="entry name" value="Pleckstrin-homology domain (PH domain)/Phosphotyrosine-binding domain (PTB)"/>
    <property type="match status" value="1"/>
</dbReference>
<dbReference type="AlphaFoldDB" id="A0A4Z2I5L3"/>
<keyword evidence="6" id="KW-1185">Reference proteome</keyword>
<name>A0A4Z2I5L3_9TELE</name>
<dbReference type="PANTHER" id="PTHR12156:SF23">
    <property type="entry name" value="PLECKSTRIN HOMOLOGY-LIKE DOMAIN FAMILY B MEMBER 1"/>
    <property type="match status" value="1"/>
</dbReference>
<comment type="caution">
    <text evidence="5">The sequence shown here is derived from an EMBL/GenBank/DDBJ whole genome shotgun (WGS) entry which is preliminary data.</text>
</comment>
<proteinExistence type="predicted"/>
<dbReference type="FunFam" id="2.30.29.30:FF:000006">
    <property type="entry name" value="Pleckstrin homology like domain family B member 1"/>
    <property type="match status" value="1"/>
</dbReference>
<feature type="region of interest" description="Disordered" evidence="3">
    <location>
        <begin position="164"/>
        <end position="189"/>
    </location>
</feature>
<dbReference type="EMBL" id="SRLO01000136">
    <property type="protein sequence ID" value="TNN72513.1"/>
    <property type="molecule type" value="Genomic_DNA"/>
</dbReference>
<evidence type="ECO:0000256" key="1">
    <source>
        <dbReference type="ARBA" id="ARBA00023054"/>
    </source>
</evidence>
<dbReference type="InterPro" id="IPR011993">
    <property type="entry name" value="PH-like_dom_sf"/>
</dbReference>
<dbReference type="PANTHER" id="PTHR12156">
    <property type="entry name" value="PLECKSTRIN HOMOLOGY-LIKE DOMAIN, FAMILY B, MEMBER 3"/>
    <property type="match status" value="1"/>
</dbReference>
<evidence type="ECO:0000313" key="5">
    <source>
        <dbReference type="EMBL" id="TNN72513.1"/>
    </source>
</evidence>
<evidence type="ECO:0000256" key="3">
    <source>
        <dbReference type="SAM" id="MobiDB-lite"/>
    </source>
</evidence>
<accession>A0A4Z2I5L3</accession>
<dbReference type="InterPro" id="IPR001849">
    <property type="entry name" value="PH_domain"/>
</dbReference>
<sequence>MAKRKDKMAAMEAQVKQLGLQAAHDCERMNKDRTVTLQLLHKEQDRLCALEKRYHSLTGGRSFPKASSSTKEEYLRLSDVYRMYGNASSQPHSSSPAALHCLSFAVGPTLPCESQPELSGNAMPPINLERWYQDIMAAGEPQSCPPPLPAKSFSTRRHSQLLKSKSDGEVAQGASCTLPHSSGAHEKNASTRGLQFMLREMSQTLDMDPRRRMALQSKDLSPIVHHSILHHQAPPSGSQAYDTLSLESSDSMETSVSTGNSACTPESSEFNDCLRFAEESCRLLRLALLSRIEEMEKMLKEAQQEKARLMENREREVQARRQMLEEERRRREEAERRLQDETTHRLRLVEEEVKMREKHFSQARPMTRYLPNRKEEFDLRAHVESSGHSIDTCPFVILTEKMCKGHLVKMGGKIKSWKKRWFVFDRIKRNFCYYGDKHETKLKGLIYFQAIEEVYYDHLRSANKSPNPSLTFCVKTHDRLYYMVAPSPEAMRIWMDVIVTGAEGYTQFLS</sequence>
<organism evidence="5 6">
    <name type="scientific">Liparis tanakae</name>
    <name type="common">Tanaka's snailfish</name>
    <dbReference type="NCBI Taxonomy" id="230148"/>
    <lineage>
        <taxon>Eukaryota</taxon>
        <taxon>Metazoa</taxon>
        <taxon>Chordata</taxon>
        <taxon>Craniata</taxon>
        <taxon>Vertebrata</taxon>
        <taxon>Euteleostomi</taxon>
        <taxon>Actinopterygii</taxon>
        <taxon>Neopterygii</taxon>
        <taxon>Teleostei</taxon>
        <taxon>Neoteleostei</taxon>
        <taxon>Acanthomorphata</taxon>
        <taxon>Eupercaria</taxon>
        <taxon>Perciformes</taxon>
        <taxon>Cottioidei</taxon>
        <taxon>Cottales</taxon>
        <taxon>Liparidae</taxon>
        <taxon>Liparis</taxon>
    </lineage>
</organism>
<dbReference type="Pfam" id="PF00169">
    <property type="entry name" value="PH"/>
    <property type="match status" value="1"/>
</dbReference>
<protein>
    <submittedName>
        <fullName evidence="5">Pleckstrin y-like domain family B member 1</fullName>
    </submittedName>
</protein>
<gene>
    <name evidence="5" type="primary">Phldb1_1</name>
    <name evidence="5" type="ORF">EYF80_017289</name>
</gene>
<dbReference type="Proteomes" id="UP000314294">
    <property type="component" value="Unassembled WGS sequence"/>
</dbReference>
<dbReference type="InterPro" id="IPR052212">
    <property type="entry name" value="PH-like_domain"/>
</dbReference>
<evidence type="ECO:0000256" key="2">
    <source>
        <dbReference type="SAM" id="Coils"/>
    </source>
</evidence>
<dbReference type="CDD" id="cd14673">
    <property type="entry name" value="PH_PHLDB1_2"/>
    <property type="match status" value="1"/>
</dbReference>
<keyword evidence="1 2" id="KW-0175">Coiled coil</keyword>
<dbReference type="GO" id="GO:0045180">
    <property type="term" value="C:basal cortex"/>
    <property type="evidence" value="ECO:0007669"/>
    <property type="project" value="TreeGrafter"/>
</dbReference>
<evidence type="ECO:0000259" key="4">
    <source>
        <dbReference type="PROSITE" id="PS50003"/>
    </source>
</evidence>
<dbReference type="InterPro" id="IPR037810">
    <property type="entry name" value="PHLDB1/2/3_PH"/>
</dbReference>
<dbReference type="SMART" id="SM00233">
    <property type="entry name" value="PH"/>
    <property type="match status" value="1"/>
</dbReference>
<dbReference type="GO" id="GO:0070507">
    <property type="term" value="P:regulation of microtubule cytoskeleton organization"/>
    <property type="evidence" value="ECO:0007669"/>
    <property type="project" value="TreeGrafter"/>
</dbReference>
<evidence type="ECO:0000313" key="6">
    <source>
        <dbReference type="Proteomes" id="UP000314294"/>
    </source>
</evidence>
<reference evidence="5 6" key="1">
    <citation type="submission" date="2019-03" db="EMBL/GenBank/DDBJ databases">
        <title>First draft genome of Liparis tanakae, snailfish: a comprehensive survey of snailfish specific genes.</title>
        <authorList>
            <person name="Kim W."/>
            <person name="Song I."/>
            <person name="Jeong J.-H."/>
            <person name="Kim D."/>
            <person name="Kim S."/>
            <person name="Ryu S."/>
            <person name="Song J.Y."/>
            <person name="Lee S.K."/>
        </authorList>
    </citation>
    <scope>NUCLEOTIDE SEQUENCE [LARGE SCALE GENOMIC DNA]</scope>
    <source>
        <tissue evidence="5">Muscle</tissue>
    </source>
</reference>
<feature type="coiled-coil region" evidence="2">
    <location>
        <begin position="285"/>
        <end position="351"/>
    </location>
</feature>
<feature type="domain" description="PH" evidence="4">
    <location>
        <begin position="400"/>
        <end position="503"/>
    </location>
</feature>